<dbReference type="Proteomes" id="UP000181962">
    <property type="component" value="Chromosome"/>
</dbReference>
<name>A0A1L3FPZ7_BRAJP</name>
<sequence length="72" mass="7986">MLLGLQGISAPHGRVTSRSYCLVPFTASLKQLPGASNLAMVRACISSFQIRNEVKQKSGAWQIYNPHSHLRY</sequence>
<dbReference type="AlphaFoldDB" id="A0A1L3FPZ7"/>
<proteinExistence type="predicted"/>
<evidence type="ECO:0000313" key="1">
    <source>
        <dbReference type="EMBL" id="APG15425.1"/>
    </source>
</evidence>
<accession>A0A1L3FPZ7</accession>
<gene>
    <name evidence="1" type="ORF">BKD09_44810</name>
</gene>
<protein>
    <submittedName>
        <fullName evidence="1">Uncharacterized protein</fullName>
    </submittedName>
</protein>
<organism evidence="1 2">
    <name type="scientific">Bradyrhizobium japonicum</name>
    <dbReference type="NCBI Taxonomy" id="375"/>
    <lineage>
        <taxon>Bacteria</taxon>
        <taxon>Pseudomonadati</taxon>
        <taxon>Pseudomonadota</taxon>
        <taxon>Alphaproteobacteria</taxon>
        <taxon>Hyphomicrobiales</taxon>
        <taxon>Nitrobacteraceae</taxon>
        <taxon>Bradyrhizobium</taxon>
    </lineage>
</organism>
<evidence type="ECO:0000313" key="2">
    <source>
        <dbReference type="Proteomes" id="UP000181962"/>
    </source>
</evidence>
<dbReference type="EMBL" id="CP017637">
    <property type="protein sequence ID" value="APG15425.1"/>
    <property type="molecule type" value="Genomic_DNA"/>
</dbReference>
<reference evidence="1 2" key="1">
    <citation type="submission" date="2016-11" db="EMBL/GenBank/DDBJ databases">
        <title>Complete Genome Sequence of Bradyrhizobium sp. strain J5, an isolated from soybean nodule in Hokkaido.</title>
        <authorList>
            <person name="Kanehara K."/>
        </authorList>
    </citation>
    <scope>NUCLEOTIDE SEQUENCE [LARGE SCALE GENOMIC DNA]</scope>
    <source>
        <strain evidence="1 2">J5</strain>
    </source>
</reference>